<keyword evidence="2" id="KW-1133">Transmembrane helix</keyword>
<evidence type="ECO:0000313" key="4">
    <source>
        <dbReference type="Proteomes" id="UP001501556"/>
    </source>
</evidence>
<accession>A0ABP7QQS0</accession>
<reference evidence="4" key="1">
    <citation type="journal article" date="2019" name="Int. J. Syst. Evol. Microbiol.">
        <title>The Global Catalogue of Microorganisms (GCM) 10K type strain sequencing project: providing services to taxonomists for standard genome sequencing and annotation.</title>
        <authorList>
            <consortium name="The Broad Institute Genomics Platform"/>
            <consortium name="The Broad Institute Genome Sequencing Center for Infectious Disease"/>
            <person name="Wu L."/>
            <person name="Ma J."/>
        </authorList>
    </citation>
    <scope>NUCLEOTIDE SEQUENCE [LARGE SCALE GENOMIC DNA]</scope>
    <source>
        <strain evidence="4">JCM 17217</strain>
    </source>
</reference>
<evidence type="ECO:0000256" key="1">
    <source>
        <dbReference type="SAM" id="MobiDB-lite"/>
    </source>
</evidence>
<dbReference type="RefSeq" id="WP_345126299.1">
    <property type="nucleotide sequence ID" value="NZ_BAABDI010000030.1"/>
</dbReference>
<gene>
    <name evidence="3" type="ORF">GCM10022407_34290</name>
</gene>
<keyword evidence="2" id="KW-0472">Membrane</keyword>
<name>A0ABP7QQS0_9BACT</name>
<keyword evidence="2" id="KW-0812">Transmembrane</keyword>
<evidence type="ECO:0000256" key="2">
    <source>
        <dbReference type="SAM" id="Phobius"/>
    </source>
</evidence>
<dbReference type="EMBL" id="BAABDI010000030">
    <property type="protein sequence ID" value="GAA3986658.1"/>
    <property type="molecule type" value="Genomic_DNA"/>
</dbReference>
<evidence type="ECO:0008006" key="5">
    <source>
        <dbReference type="Google" id="ProtNLM"/>
    </source>
</evidence>
<protein>
    <recommendedName>
        <fullName evidence="5">Outer membrane transport energization protein TonB</fullName>
    </recommendedName>
</protein>
<evidence type="ECO:0000313" key="3">
    <source>
        <dbReference type="EMBL" id="GAA3986658.1"/>
    </source>
</evidence>
<organism evidence="3 4">
    <name type="scientific">Hymenobacter antarcticus</name>
    <dbReference type="NCBI Taxonomy" id="486270"/>
    <lineage>
        <taxon>Bacteria</taxon>
        <taxon>Pseudomonadati</taxon>
        <taxon>Bacteroidota</taxon>
        <taxon>Cytophagia</taxon>
        <taxon>Cytophagales</taxon>
        <taxon>Hymenobacteraceae</taxon>
        <taxon>Hymenobacter</taxon>
    </lineage>
</organism>
<sequence>MAIDYPEPHRREALIGTLVVHGLLLLLFIFMVFKGPNPPLAALGGGDGVELNYGLDPAGSGDIQSMAPANDSRNREDSRPPIASPDPQPRPVATATPDLTPPSQEKIITSEADESPVSVAPVETPAPAKEEVKVVPKAPRKVAVAFSPKGSATGGGNGVNGTSNAPTGNSNGDRPGTVGDQGDPNGTLDATALYGNGGDGGGSGRGRGRGVGDGNGLEMSGWRFDSTPNVAAIDDESGVVRFKIKISTDGEVEAVTKVSGNVSAAQEKLCRDKLLNANFVKTNSAAGGATGFYTFRFSVR</sequence>
<feature type="region of interest" description="Disordered" evidence="1">
    <location>
        <begin position="55"/>
        <end position="133"/>
    </location>
</feature>
<dbReference type="Proteomes" id="UP001501556">
    <property type="component" value="Unassembled WGS sequence"/>
</dbReference>
<proteinExistence type="predicted"/>
<feature type="compositionally biased region" description="Gly residues" evidence="1">
    <location>
        <begin position="195"/>
        <end position="214"/>
    </location>
</feature>
<feature type="region of interest" description="Disordered" evidence="1">
    <location>
        <begin position="146"/>
        <end position="214"/>
    </location>
</feature>
<keyword evidence="4" id="KW-1185">Reference proteome</keyword>
<comment type="caution">
    <text evidence="3">The sequence shown here is derived from an EMBL/GenBank/DDBJ whole genome shotgun (WGS) entry which is preliminary data.</text>
</comment>
<feature type="transmembrane region" description="Helical" evidence="2">
    <location>
        <begin position="12"/>
        <end position="33"/>
    </location>
</feature>